<reference evidence="1" key="1">
    <citation type="submission" date="2023-04" db="EMBL/GenBank/DDBJ databases">
        <title>Ambrosiozyma monospora NBRC 10751.</title>
        <authorList>
            <person name="Ichikawa N."/>
            <person name="Sato H."/>
            <person name="Tonouchi N."/>
        </authorList>
    </citation>
    <scope>NUCLEOTIDE SEQUENCE</scope>
    <source>
        <strain evidence="1">NBRC 10751</strain>
    </source>
</reference>
<comment type="caution">
    <text evidence="1">The sequence shown here is derived from an EMBL/GenBank/DDBJ whole genome shotgun (WGS) entry which is preliminary data.</text>
</comment>
<keyword evidence="2" id="KW-1185">Reference proteome</keyword>
<name>A0ACB5TN69_AMBMO</name>
<proteinExistence type="predicted"/>
<evidence type="ECO:0000313" key="1">
    <source>
        <dbReference type="EMBL" id="GME91393.1"/>
    </source>
</evidence>
<accession>A0ACB5TN69</accession>
<sequence length="85" mass="9529">MVVGLSLCVSGVSVSEYLVNSIYPIMADFSLTAEDLQLLIAANAHLGSKNTNVCFPLKLREKNERIMKVDELVDTIQKQQARRYQ</sequence>
<protein>
    <submittedName>
        <fullName evidence="1">Unnamed protein product</fullName>
    </submittedName>
</protein>
<dbReference type="Proteomes" id="UP001165064">
    <property type="component" value="Unassembled WGS sequence"/>
</dbReference>
<gene>
    <name evidence="1" type="ORF">Amon02_000889400</name>
</gene>
<organism evidence="1 2">
    <name type="scientific">Ambrosiozyma monospora</name>
    <name type="common">Yeast</name>
    <name type="synonym">Endomycopsis monosporus</name>
    <dbReference type="NCBI Taxonomy" id="43982"/>
    <lineage>
        <taxon>Eukaryota</taxon>
        <taxon>Fungi</taxon>
        <taxon>Dikarya</taxon>
        <taxon>Ascomycota</taxon>
        <taxon>Saccharomycotina</taxon>
        <taxon>Pichiomycetes</taxon>
        <taxon>Pichiales</taxon>
        <taxon>Pichiaceae</taxon>
        <taxon>Ambrosiozyma</taxon>
    </lineage>
</organism>
<evidence type="ECO:0000313" key="2">
    <source>
        <dbReference type="Proteomes" id="UP001165064"/>
    </source>
</evidence>
<dbReference type="EMBL" id="BSXS01008085">
    <property type="protein sequence ID" value="GME91393.1"/>
    <property type="molecule type" value="Genomic_DNA"/>
</dbReference>